<protein>
    <recommendedName>
        <fullName evidence="8">E2F/DP family winged-helix DNA-binding domain-containing protein</fullName>
    </recommendedName>
</protein>
<dbReference type="SUPFAM" id="SSF144074">
    <property type="entry name" value="E2F-DP heterodimerization region"/>
    <property type="match status" value="1"/>
</dbReference>
<dbReference type="InterPro" id="IPR037241">
    <property type="entry name" value="E2F-DP_heterodim"/>
</dbReference>
<evidence type="ECO:0000259" key="8">
    <source>
        <dbReference type="SMART" id="SM01372"/>
    </source>
</evidence>
<dbReference type="GO" id="GO:0000981">
    <property type="term" value="F:DNA-binding transcription factor activity, RNA polymerase II-specific"/>
    <property type="evidence" value="ECO:0007669"/>
    <property type="project" value="TreeGrafter"/>
</dbReference>
<reference evidence="9" key="1">
    <citation type="submission" date="2016-10" db="EMBL/GenBank/DDBJ databases">
        <authorList>
            <person name="Benchimol M."/>
            <person name="Almeida L.G."/>
            <person name="Vasconcelos A.T."/>
            <person name="Perreira-Neves A."/>
            <person name="Rosa I.A."/>
            <person name="Tasca T."/>
            <person name="Bogo M.R."/>
            <person name="de Souza W."/>
        </authorList>
    </citation>
    <scope>NUCLEOTIDE SEQUENCE [LARGE SCALE GENOMIC DNA]</scope>
    <source>
        <strain evidence="9">K</strain>
    </source>
</reference>
<dbReference type="InterPro" id="IPR014889">
    <property type="entry name" value="Transc_factor_DP_C"/>
</dbReference>
<dbReference type="Proteomes" id="UP000179807">
    <property type="component" value="Unassembled WGS sequence"/>
</dbReference>
<keyword evidence="10" id="KW-1185">Reference proteome</keyword>
<sequence>MNAQKLNIKVLTANIIGIMRNIQETTNADIINILSNEIYGINVTENNKKDIKRRVYDIICVLEISGIIRKNGKYIKFNGLPESSTFNTCDNGDMSLKRIRAKEKMLKEKEYLLALYKSIIQRNMRFDDDLEDSEKIHLPAVIVGTGKYENVETKMDEAKCDIEISSSEYISITPPEEIAKRLDIPMENIQKYLNSYFKLDSDNITISDEEFKGK</sequence>
<evidence type="ECO:0000256" key="1">
    <source>
        <dbReference type="ARBA" id="ARBA00004123"/>
    </source>
</evidence>
<evidence type="ECO:0000256" key="5">
    <source>
        <dbReference type="ARBA" id="ARBA00023163"/>
    </source>
</evidence>
<evidence type="ECO:0000256" key="7">
    <source>
        <dbReference type="RuleBase" id="RU003796"/>
    </source>
</evidence>
<comment type="similarity">
    <text evidence="2 7">Belongs to the E2F/DP family.</text>
</comment>
<dbReference type="InterPro" id="IPR036390">
    <property type="entry name" value="WH_DNA-bd_sf"/>
</dbReference>
<evidence type="ECO:0000313" key="9">
    <source>
        <dbReference type="EMBL" id="OHT03319.1"/>
    </source>
</evidence>
<dbReference type="Pfam" id="PF08781">
    <property type="entry name" value="DP"/>
    <property type="match status" value="1"/>
</dbReference>
<dbReference type="RefSeq" id="XP_068356455.1">
    <property type="nucleotide sequence ID" value="XM_068506701.1"/>
</dbReference>
<dbReference type="VEuPathDB" id="TrichDB:TRFO_29295"/>
<evidence type="ECO:0000256" key="2">
    <source>
        <dbReference type="ARBA" id="ARBA00010940"/>
    </source>
</evidence>
<comment type="subcellular location">
    <subcellularLocation>
        <location evidence="1 7">Nucleus</location>
    </subcellularLocation>
</comment>
<feature type="domain" description="E2F/DP family winged-helix DNA-binding" evidence="8">
    <location>
        <begin position="3"/>
        <end position="79"/>
    </location>
</feature>
<comment type="caution">
    <text evidence="9">The sequence shown here is derived from an EMBL/GenBank/DDBJ whole genome shotgun (WGS) entry which is preliminary data.</text>
</comment>
<name>A0A1J4JW11_9EUKA</name>
<keyword evidence="3 7" id="KW-0805">Transcription regulation</keyword>
<evidence type="ECO:0000256" key="3">
    <source>
        <dbReference type="ARBA" id="ARBA00023015"/>
    </source>
</evidence>
<dbReference type="OrthoDB" id="552115at2759"/>
<dbReference type="GO" id="GO:0051726">
    <property type="term" value="P:regulation of cell cycle"/>
    <property type="evidence" value="ECO:0007669"/>
    <property type="project" value="InterPro"/>
</dbReference>
<dbReference type="InterPro" id="IPR003316">
    <property type="entry name" value="E2F_WHTH_DNA-bd_dom"/>
</dbReference>
<evidence type="ECO:0000313" key="10">
    <source>
        <dbReference type="Proteomes" id="UP000179807"/>
    </source>
</evidence>
<evidence type="ECO:0000256" key="6">
    <source>
        <dbReference type="ARBA" id="ARBA00023242"/>
    </source>
</evidence>
<proteinExistence type="inferred from homology"/>
<dbReference type="InterPro" id="IPR038168">
    <property type="entry name" value="TF_DP_C_sf"/>
</dbReference>
<dbReference type="Gene3D" id="1.10.10.10">
    <property type="entry name" value="Winged helix-like DNA-binding domain superfamily/Winged helix DNA-binding domain"/>
    <property type="match status" value="1"/>
</dbReference>
<dbReference type="Pfam" id="PF02319">
    <property type="entry name" value="WHD_E2F_TDP"/>
    <property type="match status" value="1"/>
</dbReference>
<dbReference type="GeneID" id="94841405"/>
<dbReference type="Gene3D" id="1.20.140.80">
    <property type="entry name" value="Transcription factor DP"/>
    <property type="match status" value="1"/>
</dbReference>
<keyword evidence="6 7" id="KW-0539">Nucleus</keyword>
<dbReference type="PANTHER" id="PTHR12548">
    <property type="entry name" value="TRANSCRIPTION FACTOR DP"/>
    <property type="match status" value="1"/>
</dbReference>
<evidence type="ECO:0000256" key="4">
    <source>
        <dbReference type="ARBA" id="ARBA00023125"/>
    </source>
</evidence>
<dbReference type="AlphaFoldDB" id="A0A1J4JW11"/>
<organism evidence="9 10">
    <name type="scientific">Tritrichomonas foetus</name>
    <dbReference type="NCBI Taxonomy" id="1144522"/>
    <lineage>
        <taxon>Eukaryota</taxon>
        <taxon>Metamonada</taxon>
        <taxon>Parabasalia</taxon>
        <taxon>Tritrichomonadida</taxon>
        <taxon>Tritrichomonadidae</taxon>
        <taxon>Tritrichomonas</taxon>
    </lineage>
</organism>
<dbReference type="InterPro" id="IPR015648">
    <property type="entry name" value="Transcrpt_fac_DP"/>
</dbReference>
<dbReference type="PANTHER" id="PTHR12548:SF9">
    <property type="entry name" value="TRANSCRIPTION FACTOR DP"/>
    <property type="match status" value="1"/>
</dbReference>
<keyword evidence="4 7" id="KW-0238">DNA-binding</keyword>
<dbReference type="SUPFAM" id="SSF46785">
    <property type="entry name" value="Winged helix' DNA-binding domain"/>
    <property type="match status" value="1"/>
</dbReference>
<gene>
    <name evidence="9" type="ORF">TRFO_29295</name>
</gene>
<dbReference type="GO" id="GO:0005634">
    <property type="term" value="C:nucleus"/>
    <property type="evidence" value="ECO:0007669"/>
    <property type="project" value="UniProtKB-SubCell"/>
</dbReference>
<dbReference type="EMBL" id="MLAK01000831">
    <property type="protein sequence ID" value="OHT03319.1"/>
    <property type="molecule type" value="Genomic_DNA"/>
</dbReference>
<dbReference type="GO" id="GO:0000977">
    <property type="term" value="F:RNA polymerase II transcription regulatory region sequence-specific DNA binding"/>
    <property type="evidence" value="ECO:0007669"/>
    <property type="project" value="TreeGrafter"/>
</dbReference>
<dbReference type="GO" id="GO:0005667">
    <property type="term" value="C:transcription regulator complex"/>
    <property type="evidence" value="ECO:0007669"/>
    <property type="project" value="InterPro"/>
</dbReference>
<keyword evidence="5 7" id="KW-0804">Transcription</keyword>
<dbReference type="SMART" id="SM01372">
    <property type="entry name" value="E2F_TDP"/>
    <property type="match status" value="1"/>
</dbReference>
<dbReference type="InterPro" id="IPR036388">
    <property type="entry name" value="WH-like_DNA-bd_sf"/>
</dbReference>
<accession>A0A1J4JW11</accession>